<sequence>MDPKPKLRTAVTFNPLDRSAELFVSERNLPHWFQPGAAIFVTFRTIDSMPKEVILQWQRELEAWLTQSGLPIALAASVVHGRFPDHDQMMRQLDPTQSIEFKRLSDRVFNRSLDECHGRCPFRDPKLAAEVAQTILHFDGQRYDLDRFVIMPNHAHAIVQFRTGFDLSVVGQSWMRFSARNINRLREESGAIWQPEPFDHIIRSDRQFAYLQGYISENPKKAKLRENEFLYWQRD</sequence>
<dbReference type="PANTHER" id="PTHR36966">
    <property type="entry name" value="REP-ASSOCIATED TYROSINE TRANSPOSASE"/>
    <property type="match status" value="1"/>
</dbReference>
<organism evidence="2 3">
    <name type="scientific">Rubripirellula amarantea</name>
    <dbReference type="NCBI Taxonomy" id="2527999"/>
    <lineage>
        <taxon>Bacteria</taxon>
        <taxon>Pseudomonadati</taxon>
        <taxon>Planctomycetota</taxon>
        <taxon>Planctomycetia</taxon>
        <taxon>Pirellulales</taxon>
        <taxon>Pirellulaceae</taxon>
        <taxon>Rubripirellula</taxon>
    </lineage>
</organism>
<name>A0A5C5WJF7_9BACT</name>
<accession>A0A5C5WJF7</accession>
<dbReference type="GO" id="GO:0043565">
    <property type="term" value="F:sequence-specific DNA binding"/>
    <property type="evidence" value="ECO:0007669"/>
    <property type="project" value="TreeGrafter"/>
</dbReference>
<gene>
    <name evidence="2" type="ORF">Pla22_29960</name>
</gene>
<dbReference type="RefSeq" id="WP_146515516.1">
    <property type="nucleotide sequence ID" value="NZ_SJPI01000002.1"/>
</dbReference>
<feature type="domain" description="Transposase IS200-like" evidence="1">
    <location>
        <begin position="34"/>
        <end position="218"/>
    </location>
</feature>
<dbReference type="SMART" id="SM01321">
    <property type="entry name" value="Y1_Tnp"/>
    <property type="match status" value="1"/>
</dbReference>
<comment type="caution">
    <text evidence="2">The sequence shown here is derived from an EMBL/GenBank/DDBJ whole genome shotgun (WGS) entry which is preliminary data.</text>
</comment>
<dbReference type="GO" id="GO:0006313">
    <property type="term" value="P:DNA transposition"/>
    <property type="evidence" value="ECO:0007669"/>
    <property type="project" value="InterPro"/>
</dbReference>
<dbReference type="GO" id="GO:0004803">
    <property type="term" value="F:transposase activity"/>
    <property type="evidence" value="ECO:0007669"/>
    <property type="project" value="InterPro"/>
</dbReference>
<dbReference type="PANTHER" id="PTHR36966:SF1">
    <property type="entry name" value="REP-ASSOCIATED TYROSINE TRANSPOSASE"/>
    <property type="match status" value="1"/>
</dbReference>
<protein>
    <recommendedName>
        <fullName evidence="1">Transposase IS200-like domain-containing protein</fullName>
    </recommendedName>
</protein>
<evidence type="ECO:0000259" key="1">
    <source>
        <dbReference type="SMART" id="SM01321"/>
    </source>
</evidence>
<dbReference type="Proteomes" id="UP000316598">
    <property type="component" value="Unassembled WGS sequence"/>
</dbReference>
<proteinExistence type="predicted"/>
<dbReference type="InterPro" id="IPR052715">
    <property type="entry name" value="RAYT_transposase"/>
</dbReference>
<dbReference type="Gene3D" id="3.30.70.1290">
    <property type="entry name" value="Transposase IS200-like"/>
    <property type="match status" value="1"/>
</dbReference>
<dbReference type="InterPro" id="IPR002686">
    <property type="entry name" value="Transposase_17"/>
</dbReference>
<evidence type="ECO:0000313" key="3">
    <source>
        <dbReference type="Proteomes" id="UP000316598"/>
    </source>
</evidence>
<evidence type="ECO:0000313" key="2">
    <source>
        <dbReference type="EMBL" id="TWT50255.1"/>
    </source>
</evidence>
<dbReference type="AlphaFoldDB" id="A0A5C5WJF7"/>
<dbReference type="OrthoDB" id="9794403at2"/>
<keyword evidence="3" id="KW-1185">Reference proteome</keyword>
<dbReference type="EMBL" id="SJPI01000002">
    <property type="protein sequence ID" value="TWT50255.1"/>
    <property type="molecule type" value="Genomic_DNA"/>
</dbReference>
<reference evidence="2 3" key="1">
    <citation type="submission" date="2019-02" db="EMBL/GenBank/DDBJ databases">
        <title>Deep-cultivation of Planctomycetes and their phenomic and genomic characterization uncovers novel biology.</title>
        <authorList>
            <person name="Wiegand S."/>
            <person name="Jogler M."/>
            <person name="Boedeker C."/>
            <person name="Pinto D."/>
            <person name="Vollmers J."/>
            <person name="Rivas-Marin E."/>
            <person name="Kohn T."/>
            <person name="Peeters S.H."/>
            <person name="Heuer A."/>
            <person name="Rast P."/>
            <person name="Oberbeckmann S."/>
            <person name="Bunk B."/>
            <person name="Jeske O."/>
            <person name="Meyerdierks A."/>
            <person name="Storesund J.E."/>
            <person name="Kallscheuer N."/>
            <person name="Luecker S."/>
            <person name="Lage O.M."/>
            <person name="Pohl T."/>
            <person name="Merkel B.J."/>
            <person name="Hornburger P."/>
            <person name="Mueller R.-W."/>
            <person name="Bruemmer F."/>
            <person name="Labrenz M."/>
            <person name="Spormann A.M."/>
            <person name="Op Den Camp H."/>
            <person name="Overmann J."/>
            <person name="Amann R."/>
            <person name="Jetten M.S.M."/>
            <person name="Mascher T."/>
            <person name="Medema M.H."/>
            <person name="Devos D.P."/>
            <person name="Kaster A.-K."/>
            <person name="Ovreas L."/>
            <person name="Rohde M."/>
            <person name="Galperin M.Y."/>
            <person name="Jogler C."/>
        </authorList>
    </citation>
    <scope>NUCLEOTIDE SEQUENCE [LARGE SCALE GENOMIC DNA]</scope>
    <source>
        <strain evidence="2 3">Pla22</strain>
    </source>
</reference>
<dbReference type="InterPro" id="IPR036515">
    <property type="entry name" value="Transposase_17_sf"/>
</dbReference>
<dbReference type="SUPFAM" id="SSF143422">
    <property type="entry name" value="Transposase IS200-like"/>
    <property type="match status" value="1"/>
</dbReference>